<gene>
    <name evidence="3" type="ORF">MANES_03G062200v8</name>
</gene>
<name>A0A2C9W6I1_MANES</name>
<organism evidence="3 4">
    <name type="scientific">Manihot esculenta</name>
    <name type="common">Cassava</name>
    <name type="synonym">Jatropha manihot</name>
    <dbReference type="NCBI Taxonomy" id="3983"/>
    <lineage>
        <taxon>Eukaryota</taxon>
        <taxon>Viridiplantae</taxon>
        <taxon>Streptophyta</taxon>
        <taxon>Embryophyta</taxon>
        <taxon>Tracheophyta</taxon>
        <taxon>Spermatophyta</taxon>
        <taxon>Magnoliopsida</taxon>
        <taxon>eudicotyledons</taxon>
        <taxon>Gunneridae</taxon>
        <taxon>Pentapetalae</taxon>
        <taxon>rosids</taxon>
        <taxon>fabids</taxon>
        <taxon>Malpighiales</taxon>
        <taxon>Euphorbiaceae</taxon>
        <taxon>Crotonoideae</taxon>
        <taxon>Manihoteae</taxon>
        <taxon>Manihot</taxon>
    </lineage>
</organism>
<dbReference type="PANTHER" id="PTHR31351:SF2">
    <property type="entry name" value="PHOSPHOINOSITIDE BINDING PROTEIN"/>
    <property type="match status" value="1"/>
</dbReference>
<feature type="compositionally biased region" description="Polar residues" evidence="1">
    <location>
        <begin position="1"/>
        <end position="10"/>
    </location>
</feature>
<protein>
    <recommendedName>
        <fullName evidence="2">PH domain-containing protein</fullName>
    </recommendedName>
</protein>
<dbReference type="InterPro" id="IPR013666">
    <property type="entry name" value="PH_pln"/>
</dbReference>
<feature type="region of interest" description="Disordered" evidence="1">
    <location>
        <begin position="83"/>
        <end position="132"/>
    </location>
</feature>
<dbReference type="InterPro" id="IPR001849">
    <property type="entry name" value="PH_domain"/>
</dbReference>
<dbReference type="SMART" id="SM00233">
    <property type="entry name" value="PH"/>
    <property type="match status" value="1"/>
</dbReference>
<dbReference type="InterPro" id="IPR040269">
    <property type="entry name" value="VAB"/>
</dbReference>
<evidence type="ECO:0000256" key="1">
    <source>
        <dbReference type="SAM" id="MobiDB-lite"/>
    </source>
</evidence>
<dbReference type="Gene3D" id="2.30.29.30">
    <property type="entry name" value="Pleckstrin-homology domain (PH domain)/Phosphotyrosine-binding domain (PTB)"/>
    <property type="match status" value="1"/>
</dbReference>
<dbReference type="Pfam" id="PF08458">
    <property type="entry name" value="PH_2"/>
    <property type="match status" value="1"/>
</dbReference>
<dbReference type="AlphaFoldDB" id="A0A2C9W6I1"/>
<reference evidence="4" key="1">
    <citation type="journal article" date="2016" name="Nat. Biotechnol.">
        <title>Sequencing wild and cultivated cassava and related species reveals extensive interspecific hybridization and genetic diversity.</title>
        <authorList>
            <person name="Bredeson J.V."/>
            <person name="Lyons J.B."/>
            <person name="Prochnik S.E."/>
            <person name="Wu G.A."/>
            <person name="Ha C.M."/>
            <person name="Edsinger-Gonzales E."/>
            <person name="Grimwood J."/>
            <person name="Schmutz J."/>
            <person name="Rabbi I.Y."/>
            <person name="Egesi C."/>
            <person name="Nauluvula P."/>
            <person name="Lebot V."/>
            <person name="Ndunguru J."/>
            <person name="Mkamilo G."/>
            <person name="Bart R.S."/>
            <person name="Setter T.L."/>
            <person name="Gleadow R.M."/>
            <person name="Kulakow P."/>
            <person name="Ferguson M.E."/>
            <person name="Rounsley S."/>
            <person name="Rokhsar D.S."/>
        </authorList>
    </citation>
    <scope>NUCLEOTIDE SEQUENCE [LARGE SCALE GENOMIC DNA]</scope>
    <source>
        <strain evidence="4">cv. AM560-2</strain>
    </source>
</reference>
<dbReference type="STRING" id="3983.A0A2C9W6I1"/>
<evidence type="ECO:0000313" key="4">
    <source>
        <dbReference type="Proteomes" id="UP000091857"/>
    </source>
</evidence>
<dbReference type="InterPro" id="IPR008546">
    <property type="entry name" value="VAN3-bd-like_auxin_canal"/>
</dbReference>
<sequence>MRTCTTAQTAEESEPCGDKNLRMSSSSTKSLSQKLENIDENGPALWQQVSCDAPETPIETMEFLARSWSLSAMELSKALSNTHGASENVEKSPLLSAQAEEQDASATAPKEPHFQQLPNGAKGSPPISPRESEEMKELILLHQALNPEFLSSQQLLRTGIYKSIIKGRTMGRWLKDQKERKKQEIRTNNAQLHAAVSVAGVAAAVAALAASNVMSVEMASTCQKTHSKTPAAMASAAALVASHCIEIAEEMGADHDQILTVVNSAVNARTSGDIMTLTAGAATALRGANALKARLQKGHGSTAFALVEEKGEEGKESNILAALNFVTRGGELLKRTRKGALHWKQVSFNINSNWQVVAKMKSKHMAGTFTKKKKCIVSGVYSDTPAWPGREKEDCNEQRSYFGIKTAERVIEFECRSKDEKRMWTDGIQHMLNCHTNIKLEATFNCCKTSL</sequence>
<evidence type="ECO:0000259" key="2">
    <source>
        <dbReference type="PROSITE" id="PS50003"/>
    </source>
</evidence>
<dbReference type="SUPFAM" id="SSF50729">
    <property type="entry name" value="PH domain-like"/>
    <property type="match status" value="1"/>
</dbReference>
<feature type="region of interest" description="Disordered" evidence="1">
    <location>
        <begin position="1"/>
        <end position="31"/>
    </location>
</feature>
<comment type="caution">
    <text evidence="3">The sequence shown here is derived from an EMBL/GenBank/DDBJ whole genome shotgun (WGS) entry which is preliminary data.</text>
</comment>
<keyword evidence="4" id="KW-1185">Reference proteome</keyword>
<accession>A0A2C9W6I1</accession>
<proteinExistence type="predicted"/>
<dbReference type="PROSITE" id="PS50003">
    <property type="entry name" value="PH_DOMAIN"/>
    <property type="match status" value="1"/>
</dbReference>
<dbReference type="Proteomes" id="UP000091857">
    <property type="component" value="Chromosome 3"/>
</dbReference>
<dbReference type="Gramene" id="Manes.03G062200.1.v8.1">
    <property type="protein sequence ID" value="Manes.03G062200.1.v8.1.CDS"/>
    <property type="gene ID" value="Manes.03G062200.v8.1"/>
</dbReference>
<evidence type="ECO:0000313" key="3">
    <source>
        <dbReference type="EMBL" id="OAY54277.1"/>
    </source>
</evidence>
<dbReference type="InterPro" id="IPR011993">
    <property type="entry name" value="PH-like_dom_sf"/>
</dbReference>
<dbReference type="EMBL" id="CM004389">
    <property type="protein sequence ID" value="OAY54277.1"/>
    <property type="molecule type" value="Genomic_DNA"/>
</dbReference>
<feature type="domain" description="PH" evidence="2">
    <location>
        <begin position="325"/>
        <end position="433"/>
    </location>
</feature>
<dbReference type="Pfam" id="PF05703">
    <property type="entry name" value="Auxin_canalis"/>
    <property type="match status" value="1"/>
</dbReference>
<dbReference type="PANTHER" id="PTHR31351">
    <property type="entry name" value="EXPRESSED PROTEIN"/>
    <property type="match status" value="1"/>
</dbReference>